<reference evidence="2" key="1">
    <citation type="submission" date="2023-07" db="EMBL/GenBank/DDBJ databases">
        <title>Sorghum-associated microbial communities from plants grown in Nebraska, USA.</title>
        <authorList>
            <person name="Schachtman D."/>
        </authorList>
    </citation>
    <scope>NUCLEOTIDE SEQUENCE</scope>
    <source>
        <strain evidence="2">DS1061</strain>
    </source>
</reference>
<dbReference type="Gene3D" id="3.10.180.10">
    <property type="entry name" value="2,3-Dihydroxybiphenyl 1,2-Dioxygenase, domain 1"/>
    <property type="match status" value="1"/>
</dbReference>
<gene>
    <name evidence="2" type="ORF">J2793_002721</name>
</gene>
<comment type="caution">
    <text evidence="2">The sequence shown here is derived from an EMBL/GenBank/DDBJ whole genome shotgun (WGS) entry which is preliminary data.</text>
</comment>
<feature type="domain" description="VOC" evidence="1">
    <location>
        <begin position="16"/>
        <end position="146"/>
    </location>
</feature>
<dbReference type="RefSeq" id="WP_392393663.1">
    <property type="nucleotide sequence ID" value="NZ_JAURTK010000003.1"/>
</dbReference>
<proteinExistence type="predicted"/>
<dbReference type="EMBL" id="JAURTK010000003">
    <property type="protein sequence ID" value="MDP9647275.1"/>
    <property type="molecule type" value="Genomic_DNA"/>
</dbReference>
<dbReference type="CDD" id="cd06587">
    <property type="entry name" value="VOC"/>
    <property type="match status" value="1"/>
</dbReference>
<dbReference type="Pfam" id="PF00903">
    <property type="entry name" value="Glyoxalase"/>
    <property type="match status" value="1"/>
</dbReference>
<organism evidence="2 3">
    <name type="scientific">Paraburkholderia caledonica</name>
    <dbReference type="NCBI Taxonomy" id="134536"/>
    <lineage>
        <taxon>Bacteria</taxon>
        <taxon>Pseudomonadati</taxon>
        <taxon>Pseudomonadota</taxon>
        <taxon>Betaproteobacteria</taxon>
        <taxon>Burkholderiales</taxon>
        <taxon>Burkholderiaceae</taxon>
        <taxon>Paraburkholderia</taxon>
    </lineage>
</organism>
<dbReference type="InterPro" id="IPR029068">
    <property type="entry name" value="Glyas_Bleomycin-R_OHBP_Dase"/>
</dbReference>
<dbReference type="AlphaFoldDB" id="A0AB73IB64"/>
<dbReference type="InterPro" id="IPR037523">
    <property type="entry name" value="VOC_core"/>
</dbReference>
<name>A0AB73IB64_9BURK</name>
<evidence type="ECO:0000313" key="3">
    <source>
        <dbReference type="Proteomes" id="UP001229486"/>
    </source>
</evidence>
<dbReference type="InterPro" id="IPR004360">
    <property type="entry name" value="Glyas_Fos-R_dOase_dom"/>
</dbReference>
<dbReference type="PROSITE" id="PS51819">
    <property type="entry name" value="VOC"/>
    <property type="match status" value="1"/>
</dbReference>
<accession>A0AB73IB64</accession>
<sequence>MTDLSKSELPTQQLIEFDNVAVSVTDINRSADWYGRLFGFRRGYATYIEPLEADFQILERDDMRIELLSRATTVRNPDANIVPGPHIDRTGAKAIVFRTSSLEAVTSHLENEGAVFEWKLKPLSADGLRSTMVRDPDGTIINILQYP</sequence>
<dbReference type="Proteomes" id="UP001229486">
    <property type="component" value="Unassembled WGS sequence"/>
</dbReference>
<protein>
    <submittedName>
        <fullName evidence="2">Catechol 2,3-dioxygenase-like lactoylglutathione lyase family enzyme</fullName>
    </submittedName>
</protein>
<evidence type="ECO:0000313" key="2">
    <source>
        <dbReference type="EMBL" id="MDP9647275.1"/>
    </source>
</evidence>
<evidence type="ECO:0000259" key="1">
    <source>
        <dbReference type="PROSITE" id="PS51819"/>
    </source>
</evidence>
<dbReference type="SUPFAM" id="SSF54593">
    <property type="entry name" value="Glyoxalase/Bleomycin resistance protein/Dihydroxybiphenyl dioxygenase"/>
    <property type="match status" value="1"/>
</dbReference>